<feature type="compositionally biased region" description="Low complexity" evidence="1">
    <location>
        <begin position="59"/>
        <end position="79"/>
    </location>
</feature>
<name>A0A0F7SEP6_PHARH</name>
<organism evidence="2">
    <name type="scientific">Phaffia rhodozyma</name>
    <name type="common">Yeast</name>
    <name type="synonym">Xanthophyllomyces dendrorhous</name>
    <dbReference type="NCBI Taxonomy" id="264483"/>
    <lineage>
        <taxon>Eukaryota</taxon>
        <taxon>Fungi</taxon>
        <taxon>Dikarya</taxon>
        <taxon>Basidiomycota</taxon>
        <taxon>Agaricomycotina</taxon>
        <taxon>Tremellomycetes</taxon>
        <taxon>Cystofilobasidiales</taxon>
        <taxon>Mrakiaceae</taxon>
        <taxon>Phaffia</taxon>
    </lineage>
</organism>
<feature type="compositionally biased region" description="Polar residues" evidence="1">
    <location>
        <begin position="98"/>
        <end position="126"/>
    </location>
</feature>
<dbReference type="EMBL" id="LN483167">
    <property type="protein sequence ID" value="CDZ96936.1"/>
    <property type="molecule type" value="Genomic_DNA"/>
</dbReference>
<evidence type="ECO:0000313" key="2">
    <source>
        <dbReference type="EMBL" id="CDZ96936.1"/>
    </source>
</evidence>
<feature type="compositionally biased region" description="Polar residues" evidence="1">
    <location>
        <begin position="133"/>
        <end position="145"/>
    </location>
</feature>
<protein>
    <submittedName>
        <fullName evidence="2">Uncharacterized protein</fullName>
    </submittedName>
</protein>
<accession>A0A0F7SEP6</accession>
<proteinExistence type="predicted"/>
<feature type="compositionally biased region" description="Basic and acidic residues" evidence="1">
    <location>
        <begin position="183"/>
        <end position="196"/>
    </location>
</feature>
<feature type="compositionally biased region" description="Acidic residues" evidence="1">
    <location>
        <begin position="172"/>
        <end position="182"/>
    </location>
</feature>
<reference evidence="2" key="1">
    <citation type="submission" date="2014-08" db="EMBL/GenBank/DDBJ databases">
        <authorList>
            <person name="Sharma Rahul"/>
            <person name="Thines Marco"/>
        </authorList>
    </citation>
    <scope>NUCLEOTIDE SEQUENCE</scope>
</reference>
<sequence>MSPTSIELHGLKRVDVQKLCKTLGIKGANQKTEALIGLILQHYANSQSTTSEGEQAPPAELSSVESGSSGAVGEGIASAQSRSTPSHPAYRPLISMTGRKTSSNSSLHVSRNGKSNSRLLQPTASSRAKKMTKQTISQKPSTTCNARPKKEAGQPVEATLPEDQEKPMPVEAEADEYGEEPDDRANGDEAMEDRTVPPKAARPDVLISEDKLETEIATVEPTPSPRLPSTSEPVESIEAASACVYTRSSLVQPSDLLTDLLSVRTSLAELTARVDDLPTREETELNKRSVYDALACTDATVEFIGAEIMVFGRMSSRAERLSVKKEDIEAMVDQMVESRLKLIESRLKLIEQSRTG</sequence>
<dbReference type="AlphaFoldDB" id="A0A0F7SEP6"/>
<evidence type="ECO:0000256" key="1">
    <source>
        <dbReference type="SAM" id="MobiDB-lite"/>
    </source>
</evidence>
<feature type="region of interest" description="Disordered" evidence="1">
    <location>
        <begin position="48"/>
        <end position="198"/>
    </location>
</feature>